<evidence type="ECO:0000259" key="3">
    <source>
        <dbReference type="PROSITE" id="PS01031"/>
    </source>
</evidence>
<dbReference type="OrthoDB" id="5242916at2"/>
<feature type="domain" description="SHSP" evidence="3">
    <location>
        <begin position="34"/>
        <end position="146"/>
    </location>
</feature>
<reference evidence="4 5" key="1">
    <citation type="submission" date="2019-03" db="EMBL/GenBank/DDBJ databases">
        <title>Whole genome sequence of a novel Rubrobacter taiwanensis strain, isolated from Yellowstone National Park.</title>
        <authorList>
            <person name="Freed S."/>
            <person name="Ramaley R.F."/>
            <person name="Kyndt J.A."/>
        </authorList>
    </citation>
    <scope>NUCLEOTIDE SEQUENCE [LARGE SCALE GENOMIC DNA]</scope>
    <source>
        <strain evidence="4 5">Yellowstone</strain>
    </source>
</reference>
<dbReference type="CDD" id="cd06464">
    <property type="entry name" value="ACD_sHsps-like"/>
    <property type="match status" value="1"/>
</dbReference>
<dbReference type="InterPro" id="IPR008978">
    <property type="entry name" value="HSP20-like_chaperone"/>
</dbReference>
<protein>
    <submittedName>
        <fullName evidence="4">Hsp20/alpha crystallin family protein</fullName>
    </submittedName>
</protein>
<dbReference type="RefSeq" id="WP_132687374.1">
    <property type="nucleotide sequence ID" value="NZ_SKBU01000003.1"/>
</dbReference>
<dbReference type="Gene3D" id="2.60.40.790">
    <property type="match status" value="1"/>
</dbReference>
<evidence type="ECO:0000256" key="2">
    <source>
        <dbReference type="RuleBase" id="RU003616"/>
    </source>
</evidence>
<evidence type="ECO:0000256" key="1">
    <source>
        <dbReference type="PROSITE-ProRule" id="PRU00285"/>
    </source>
</evidence>
<comment type="similarity">
    <text evidence="1 2">Belongs to the small heat shock protein (HSP20) family.</text>
</comment>
<proteinExistence type="inferred from homology"/>
<evidence type="ECO:0000313" key="4">
    <source>
        <dbReference type="EMBL" id="TCJ20451.1"/>
    </source>
</evidence>
<dbReference type="PROSITE" id="PS01031">
    <property type="entry name" value="SHSP"/>
    <property type="match status" value="1"/>
</dbReference>
<dbReference type="InterPro" id="IPR002068">
    <property type="entry name" value="A-crystallin/Hsp20_dom"/>
</dbReference>
<organism evidence="4 5">
    <name type="scientific">Rubrobacter taiwanensis</name>
    <dbReference type="NCBI Taxonomy" id="185139"/>
    <lineage>
        <taxon>Bacteria</taxon>
        <taxon>Bacillati</taxon>
        <taxon>Actinomycetota</taxon>
        <taxon>Rubrobacteria</taxon>
        <taxon>Rubrobacterales</taxon>
        <taxon>Rubrobacteraceae</taxon>
        <taxon>Rubrobacter</taxon>
    </lineage>
</organism>
<dbReference type="PANTHER" id="PTHR11527">
    <property type="entry name" value="HEAT-SHOCK PROTEIN 20 FAMILY MEMBER"/>
    <property type="match status" value="1"/>
</dbReference>
<dbReference type="AlphaFoldDB" id="A0A4R1BS26"/>
<dbReference type="Proteomes" id="UP000295244">
    <property type="component" value="Unassembled WGS sequence"/>
</dbReference>
<dbReference type="EMBL" id="SKBU01000003">
    <property type="protein sequence ID" value="TCJ20451.1"/>
    <property type="molecule type" value="Genomic_DNA"/>
</dbReference>
<keyword evidence="5" id="KW-1185">Reference proteome</keyword>
<dbReference type="SUPFAM" id="SSF49764">
    <property type="entry name" value="HSP20-like chaperones"/>
    <property type="match status" value="1"/>
</dbReference>
<accession>A0A4R1BS26</accession>
<gene>
    <name evidence="4" type="ORF">E0L93_01095</name>
</gene>
<comment type="caution">
    <text evidence="4">The sequence shown here is derived from an EMBL/GenBank/DDBJ whole genome shotgun (WGS) entry which is preliminary data.</text>
</comment>
<dbReference type="InterPro" id="IPR031107">
    <property type="entry name" value="Small_HSP"/>
</dbReference>
<evidence type="ECO:0000313" key="5">
    <source>
        <dbReference type="Proteomes" id="UP000295244"/>
    </source>
</evidence>
<name>A0A4R1BS26_9ACTN</name>
<dbReference type="Pfam" id="PF00011">
    <property type="entry name" value="HSP20"/>
    <property type="match status" value="1"/>
</dbReference>
<sequence length="154" mass="16742">MTLAPFRGFWDVQNEIDRMFDRMVRNLFGRRTDAETARTWTPLLDAYAREGDLVIHAYLPGVGLEDLDITLEGNMLTISGERKGLAGDGGYYLREAPFGPFRRSVAVPEGVEPESVKAALRNGVLEIVLPGAVAEGQPKKIAVEAAEGAPAIEG</sequence>